<accession>A0A9D4Q649</accession>
<name>A0A9D4Q649_RHISA</name>
<protein>
    <submittedName>
        <fullName evidence="1">Uncharacterized protein</fullName>
    </submittedName>
</protein>
<comment type="caution">
    <text evidence="1">The sequence shown here is derived from an EMBL/GenBank/DDBJ whole genome shotgun (WGS) entry which is preliminary data.</text>
</comment>
<evidence type="ECO:0000313" key="1">
    <source>
        <dbReference type="EMBL" id="KAH7968303.1"/>
    </source>
</evidence>
<reference evidence="1" key="1">
    <citation type="journal article" date="2020" name="Cell">
        <title>Large-Scale Comparative Analyses of Tick Genomes Elucidate Their Genetic Diversity and Vector Capacities.</title>
        <authorList>
            <consortium name="Tick Genome and Microbiome Consortium (TIGMIC)"/>
            <person name="Jia N."/>
            <person name="Wang J."/>
            <person name="Shi W."/>
            <person name="Du L."/>
            <person name="Sun Y."/>
            <person name="Zhan W."/>
            <person name="Jiang J.F."/>
            <person name="Wang Q."/>
            <person name="Zhang B."/>
            <person name="Ji P."/>
            <person name="Bell-Sakyi L."/>
            <person name="Cui X.M."/>
            <person name="Yuan T.T."/>
            <person name="Jiang B.G."/>
            <person name="Yang W.F."/>
            <person name="Lam T.T."/>
            <person name="Chang Q.C."/>
            <person name="Ding S.J."/>
            <person name="Wang X.J."/>
            <person name="Zhu J.G."/>
            <person name="Ruan X.D."/>
            <person name="Zhao L."/>
            <person name="Wei J.T."/>
            <person name="Ye R.Z."/>
            <person name="Que T.C."/>
            <person name="Du C.H."/>
            <person name="Zhou Y.H."/>
            <person name="Cheng J.X."/>
            <person name="Dai P.F."/>
            <person name="Guo W.B."/>
            <person name="Han X.H."/>
            <person name="Huang E.J."/>
            <person name="Li L.F."/>
            <person name="Wei W."/>
            <person name="Gao Y.C."/>
            <person name="Liu J.Z."/>
            <person name="Shao H.Z."/>
            <person name="Wang X."/>
            <person name="Wang C.C."/>
            <person name="Yang T.C."/>
            <person name="Huo Q.B."/>
            <person name="Li W."/>
            <person name="Chen H.Y."/>
            <person name="Chen S.E."/>
            <person name="Zhou L.G."/>
            <person name="Ni X.B."/>
            <person name="Tian J.H."/>
            <person name="Sheng Y."/>
            <person name="Liu T."/>
            <person name="Pan Y.S."/>
            <person name="Xia L.Y."/>
            <person name="Li J."/>
            <person name="Zhao F."/>
            <person name="Cao W.C."/>
        </authorList>
    </citation>
    <scope>NUCLEOTIDE SEQUENCE</scope>
    <source>
        <strain evidence="1">Rsan-2018</strain>
    </source>
</reference>
<dbReference type="EMBL" id="JABSTV010001248">
    <property type="protein sequence ID" value="KAH7968303.1"/>
    <property type="molecule type" value="Genomic_DNA"/>
</dbReference>
<evidence type="ECO:0000313" key="2">
    <source>
        <dbReference type="Proteomes" id="UP000821837"/>
    </source>
</evidence>
<proteinExistence type="predicted"/>
<keyword evidence="2" id="KW-1185">Reference proteome</keyword>
<dbReference type="AlphaFoldDB" id="A0A9D4Q649"/>
<gene>
    <name evidence="1" type="ORF">HPB52_007621</name>
</gene>
<organism evidence="1 2">
    <name type="scientific">Rhipicephalus sanguineus</name>
    <name type="common">Brown dog tick</name>
    <name type="synonym">Ixodes sanguineus</name>
    <dbReference type="NCBI Taxonomy" id="34632"/>
    <lineage>
        <taxon>Eukaryota</taxon>
        <taxon>Metazoa</taxon>
        <taxon>Ecdysozoa</taxon>
        <taxon>Arthropoda</taxon>
        <taxon>Chelicerata</taxon>
        <taxon>Arachnida</taxon>
        <taxon>Acari</taxon>
        <taxon>Parasitiformes</taxon>
        <taxon>Ixodida</taxon>
        <taxon>Ixodoidea</taxon>
        <taxon>Ixodidae</taxon>
        <taxon>Rhipicephalinae</taxon>
        <taxon>Rhipicephalus</taxon>
        <taxon>Rhipicephalus</taxon>
    </lineage>
</organism>
<dbReference type="Proteomes" id="UP000821837">
    <property type="component" value="Unassembled WGS sequence"/>
</dbReference>
<sequence>MDRIRARAAHRFNWRPQAFSQFVLPAAPPRLGSTLQSNDVEMRDVESEDAAMTSLNDVEMEDLSNEPVALNNKTATPCRLCAMLAASRNATLGTNQ</sequence>
<reference evidence="1" key="2">
    <citation type="submission" date="2021-09" db="EMBL/GenBank/DDBJ databases">
        <authorList>
            <person name="Jia N."/>
            <person name="Wang J."/>
            <person name="Shi W."/>
            <person name="Du L."/>
            <person name="Sun Y."/>
            <person name="Zhan W."/>
            <person name="Jiang J."/>
            <person name="Wang Q."/>
            <person name="Zhang B."/>
            <person name="Ji P."/>
            <person name="Sakyi L.B."/>
            <person name="Cui X."/>
            <person name="Yuan T."/>
            <person name="Jiang B."/>
            <person name="Yang W."/>
            <person name="Lam T.T.-Y."/>
            <person name="Chang Q."/>
            <person name="Ding S."/>
            <person name="Wang X."/>
            <person name="Zhu J."/>
            <person name="Ruan X."/>
            <person name="Zhao L."/>
            <person name="Wei J."/>
            <person name="Que T."/>
            <person name="Du C."/>
            <person name="Cheng J."/>
            <person name="Dai P."/>
            <person name="Han X."/>
            <person name="Huang E."/>
            <person name="Gao Y."/>
            <person name="Liu J."/>
            <person name="Shao H."/>
            <person name="Ye R."/>
            <person name="Li L."/>
            <person name="Wei W."/>
            <person name="Wang X."/>
            <person name="Wang C."/>
            <person name="Huo Q."/>
            <person name="Li W."/>
            <person name="Guo W."/>
            <person name="Chen H."/>
            <person name="Chen S."/>
            <person name="Zhou L."/>
            <person name="Zhou L."/>
            <person name="Ni X."/>
            <person name="Tian J."/>
            <person name="Zhou Y."/>
            <person name="Sheng Y."/>
            <person name="Liu T."/>
            <person name="Pan Y."/>
            <person name="Xia L."/>
            <person name="Li J."/>
            <person name="Zhao F."/>
            <person name="Cao W."/>
        </authorList>
    </citation>
    <scope>NUCLEOTIDE SEQUENCE</scope>
    <source>
        <strain evidence="1">Rsan-2018</strain>
        <tissue evidence="1">Larvae</tissue>
    </source>
</reference>